<keyword evidence="1" id="KW-0472">Membrane</keyword>
<dbReference type="Pfam" id="PF05137">
    <property type="entry name" value="PilN"/>
    <property type="match status" value="1"/>
</dbReference>
<keyword evidence="1" id="KW-1133">Transmembrane helix</keyword>
<protein>
    <recommendedName>
        <fullName evidence="4">PilN domain-containing protein</fullName>
    </recommendedName>
</protein>
<sequence>MNRMNLWPARRIKKYGFVWATLFIIGVCGILNYRVLHFGRELNREFRDLSIELNQMESRVNQFVKRNVLLPDAKVLGQRVEEVSASIEEVNSVIEIQAFSFSRFSEAMEGVLPQNIRFTDLQFQEREGGLHTCLCTGLSRSVEDLTRFLNVLSSDPVFKDPFLYFHRQEKDEKSRSKLTETRFKIGFTIASREGS</sequence>
<keyword evidence="1" id="KW-0812">Transmembrane</keyword>
<organism evidence="2 3">
    <name type="scientific">Candidatus Wallbacteria bacterium HGW-Wallbacteria-1</name>
    <dbReference type="NCBI Taxonomy" id="2013854"/>
    <lineage>
        <taxon>Bacteria</taxon>
        <taxon>Candidatus Walliibacteriota</taxon>
    </lineage>
</organism>
<evidence type="ECO:0000313" key="2">
    <source>
        <dbReference type="EMBL" id="PKK92131.1"/>
    </source>
</evidence>
<evidence type="ECO:0000256" key="1">
    <source>
        <dbReference type="SAM" id="Phobius"/>
    </source>
</evidence>
<evidence type="ECO:0000313" key="3">
    <source>
        <dbReference type="Proteomes" id="UP000233256"/>
    </source>
</evidence>
<dbReference type="InterPro" id="IPR007813">
    <property type="entry name" value="PilN"/>
</dbReference>
<gene>
    <name evidence="2" type="ORF">CVV64_01555</name>
</gene>
<reference evidence="2 3" key="1">
    <citation type="journal article" date="2017" name="ISME J.">
        <title>Potential for microbial H2 and metal transformations associated with novel bacteria and archaea in deep terrestrial subsurface sediments.</title>
        <authorList>
            <person name="Hernsdorf A.W."/>
            <person name="Amano Y."/>
            <person name="Miyakawa K."/>
            <person name="Ise K."/>
            <person name="Suzuki Y."/>
            <person name="Anantharaman K."/>
            <person name="Probst A."/>
            <person name="Burstein D."/>
            <person name="Thomas B.C."/>
            <person name="Banfield J.F."/>
        </authorList>
    </citation>
    <scope>NUCLEOTIDE SEQUENCE [LARGE SCALE GENOMIC DNA]</scope>
    <source>
        <strain evidence="2">HGW-Wallbacteria-1</strain>
    </source>
</reference>
<feature type="transmembrane region" description="Helical" evidence="1">
    <location>
        <begin position="16"/>
        <end position="36"/>
    </location>
</feature>
<proteinExistence type="predicted"/>
<accession>A0A2N1PUX2</accession>
<dbReference type="AlphaFoldDB" id="A0A2N1PUX2"/>
<evidence type="ECO:0008006" key="4">
    <source>
        <dbReference type="Google" id="ProtNLM"/>
    </source>
</evidence>
<comment type="caution">
    <text evidence="2">The sequence shown here is derived from an EMBL/GenBank/DDBJ whole genome shotgun (WGS) entry which is preliminary data.</text>
</comment>
<dbReference type="Proteomes" id="UP000233256">
    <property type="component" value="Unassembled WGS sequence"/>
</dbReference>
<name>A0A2N1PUX2_9BACT</name>
<dbReference type="EMBL" id="PGXC01000001">
    <property type="protein sequence ID" value="PKK92131.1"/>
    <property type="molecule type" value="Genomic_DNA"/>
</dbReference>